<dbReference type="GO" id="GO:0051726">
    <property type="term" value="P:regulation of cell cycle"/>
    <property type="evidence" value="ECO:0007669"/>
    <property type="project" value="InterPro"/>
</dbReference>
<evidence type="ECO:0000256" key="2">
    <source>
        <dbReference type="ARBA" id="ARBA00022553"/>
    </source>
</evidence>
<dbReference type="PIRSF" id="PIRSF025798">
    <property type="entry name" value="Cables"/>
    <property type="match status" value="1"/>
</dbReference>
<protein>
    <submittedName>
        <fullName evidence="7">CSON001573 protein</fullName>
    </submittedName>
</protein>
<evidence type="ECO:0000259" key="6">
    <source>
        <dbReference type="Pfam" id="PF00134"/>
    </source>
</evidence>
<keyword evidence="2" id="KW-0597">Phosphoprotein</keyword>
<dbReference type="Pfam" id="PF00134">
    <property type="entry name" value="Cyclin_N"/>
    <property type="match status" value="1"/>
</dbReference>
<evidence type="ECO:0000256" key="1">
    <source>
        <dbReference type="ARBA" id="ARBA00008742"/>
    </source>
</evidence>
<proteinExistence type="inferred from homology"/>
<feature type="region of interest" description="Disordered" evidence="5">
    <location>
        <begin position="263"/>
        <end position="283"/>
    </location>
</feature>
<dbReference type="InterPro" id="IPR006671">
    <property type="entry name" value="Cyclin_N"/>
</dbReference>
<dbReference type="PANTHER" id="PTHR22896:SF0">
    <property type="entry name" value="CYCLIN N-TERMINAL DOMAIN-CONTAINING PROTEIN"/>
    <property type="match status" value="1"/>
</dbReference>
<comment type="similarity">
    <text evidence="1">Belongs to the cyclin family.</text>
</comment>
<dbReference type="PANTHER" id="PTHR22896">
    <property type="entry name" value="CDK5 AND ABL1 ENZYME SUBSTRATE 1"/>
    <property type="match status" value="1"/>
</dbReference>
<dbReference type="InterPro" id="IPR036915">
    <property type="entry name" value="Cyclin-like_sf"/>
</dbReference>
<dbReference type="GO" id="GO:0005829">
    <property type="term" value="C:cytosol"/>
    <property type="evidence" value="ECO:0007669"/>
    <property type="project" value="UniProtKB-ARBA"/>
</dbReference>
<evidence type="ECO:0000256" key="5">
    <source>
        <dbReference type="SAM" id="MobiDB-lite"/>
    </source>
</evidence>
<dbReference type="OMA" id="IERPMEM"/>
<dbReference type="SUPFAM" id="SSF47954">
    <property type="entry name" value="Cyclin-like"/>
    <property type="match status" value="1"/>
</dbReference>
<feature type="region of interest" description="Disordered" evidence="5">
    <location>
        <begin position="54"/>
        <end position="80"/>
    </location>
</feature>
<dbReference type="AlphaFoldDB" id="A0A336LUY1"/>
<dbReference type="FunFam" id="1.10.472.10:FF:000020">
    <property type="entry name" value="CDK5 and ABL1 enzyme substrate 1"/>
    <property type="match status" value="1"/>
</dbReference>
<dbReference type="GO" id="GO:0051301">
    <property type="term" value="P:cell division"/>
    <property type="evidence" value="ECO:0007669"/>
    <property type="project" value="UniProtKB-KW"/>
</dbReference>
<feature type="domain" description="Cyclin N-terminal" evidence="6">
    <location>
        <begin position="469"/>
        <end position="549"/>
    </location>
</feature>
<dbReference type="InterPro" id="IPR012388">
    <property type="entry name" value="CABLES1/2"/>
</dbReference>
<sequence length="567" mass="64392">MATASLNKTRYRRRLAAISFLSNISLDGTHADTRYGGGGKECHNRNLNNNACKTRNNNNDSDEHYSQGVTDKDTEDCTDGESSANFTKIISNTSMTVAAARKCNGQRTKGKRTLGRSPDYSGADSSDSDSAMVQLRTRIVTPLKDRNEIVSLDALNYSEKRHRLNSGSLRNNPIAKRALIMSGSGTPEDKRCMDYYQNSSTESLLMSRQIGKNVTINDTKEVRFIKPSVNNNYQFKDDRIIMVSHKTPFLLFSALPYYKGKNGRSELRKEGRRRNLSGNRPLSSINDQPFDAFNLLGIERPMEMGLEISYGHLLTPSRYYQKEKKQPTQNVVDSIEIPQGTPNMKSYGLSRQIYNVDGYTRHITSSPAPIYELKQLEIDDTQIMPQIGSIPYSANILDDPELIAGKHRTLLTFQSYMTSIIDYVRPSDLKKELNDKFKEKFPHIQLTLSKLRSLKREMKRINKLDSRIDLLTIATAYVYFEKLILGNMVNKANRKLCAAACLILSAKLNDIKGDTLKSLFEKTESVFRINRKELVASEFAVLVALEFSLHVPTYEIYPHYQRLVYES</sequence>
<dbReference type="EMBL" id="UFQT01000124">
    <property type="protein sequence ID" value="SSX20483.1"/>
    <property type="molecule type" value="Genomic_DNA"/>
</dbReference>
<reference evidence="7" key="1">
    <citation type="submission" date="2018-07" db="EMBL/GenBank/DDBJ databases">
        <authorList>
            <person name="Quirk P.G."/>
            <person name="Krulwich T.A."/>
        </authorList>
    </citation>
    <scope>NUCLEOTIDE SEQUENCE</scope>
</reference>
<feature type="compositionally biased region" description="Low complexity" evidence="5">
    <location>
        <begin position="117"/>
        <end position="130"/>
    </location>
</feature>
<dbReference type="Gene3D" id="1.10.472.10">
    <property type="entry name" value="Cyclin-like"/>
    <property type="match status" value="1"/>
</dbReference>
<evidence type="ECO:0000313" key="7">
    <source>
        <dbReference type="EMBL" id="SSX20483.1"/>
    </source>
</evidence>
<evidence type="ECO:0000256" key="4">
    <source>
        <dbReference type="ARBA" id="ARBA00023306"/>
    </source>
</evidence>
<keyword evidence="3" id="KW-0132">Cell division</keyword>
<organism evidence="7">
    <name type="scientific">Culicoides sonorensis</name>
    <name type="common">Biting midge</name>
    <dbReference type="NCBI Taxonomy" id="179676"/>
    <lineage>
        <taxon>Eukaryota</taxon>
        <taxon>Metazoa</taxon>
        <taxon>Ecdysozoa</taxon>
        <taxon>Arthropoda</taxon>
        <taxon>Hexapoda</taxon>
        <taxon>Insecta</taxon>
        <taxon>Pterygota</taxon>
        <taxon>Neoptera</taxon>
        <taxon>Endopterygota</taxon>
        <taxon>Diptera</taxon>
        <taxon>Nematocera</taxon>
        <taxon>Chironomoidea</taxon>
        <taxon>Ceratopogonidae</taxon>
        <taxon>Ceratopogoninae</taxon>
        <taxon>Culicoides</taxon>
        <taxon>Monoculicoides</taxon>
    </lineage>
</organism>
<keyword evidence="4" id="KW-0131">Cell cycle</keyword>
<accession>A0A336LUY1</accession>
<evidence type="ECO:0000256" key="3">
    <source>
        <dbReference type="ARBA" id="ARBA00022618"/>
    </source>
</evidence>
<name>A0A336LUY1_CULSO</name>
<feature type="region of interest" description="Disordered" evidence="5">
    <location>
        <begin position="102"/>
        <end position="131"/>
    </location>
</feature>
<gene>
    <name evidence="7" type="primary">CSON001573</name>
</gene>
<dbReference type="CDD" id="cd20556">
    <property type="entry name" value="CYCLIN_CABLES"/>
    <property type="match status" value="1"/>
</dbReference>
<dbReference type="VEuPathDB" id="VectorBase:CSON001573"/>